<feature type="domain" description="DUF7881" evidence="2">
    <location>
        <begin position="8"/>
        <end position="84"/>
    </location>
</feature>
<keyword evidence="4" id="KW-1185">Reference proteome</keyword>
<dbReference type="GeneID" id="80884132"/>
<dbReference type="Pfam" id="PF13391">
    <property type="entry name" value="HNH_2"/>
    <property type="match status" value="1"/>
</dbReference>
<evidence type="ECO:0000259" key="1">
    <source>
        <dbReference type="Pfam" id="PF13391"/>
    </source>
</evidence>
<dbReference type="AlphaFoldDB" id="A0AAD7QJW9"/>
<proteinExistence type="predicted"/>
<sequence>MASKRSRGRNVHFYNALDPDHALGGLVLSPLNPSVTQKLFLFMLGILVRASHPYTVTLRGTDVVLTPSDELLKPGHYDLRSKSPRGCISFPIAQYLDAADVKPGSISITDEKCVLGHHSRIKASRTDKFRNQVRERDARKCVVTGIVNTDAEVGSWDGFEVAHVFPISHKKLFVDLGFSELITNRESEKDSGINSCQNGLLMRSCIHQQFDGFDFSINPDDSYKIVTFRTDPFKVGGRILDPICRAPNDEQRVRDELLRWHFRQAVLINVRGDGEPGLRNGRLARH</sequence>
<comment type="caution">
    <text evidence="3">The sequence shown here is derived from an EMBL/GenBank/DDBJ whole genome shotgun (WGS) entry which is preliminary data.</text>
</comment>
<protein>
    <recommendedName>
        <fullName evidence="5">HNH nuclease domain-containing protein</fullName>
    </recommendedName>
</protein>
<evidence type="ECO:0000313" key="3">
    <source>
        <dbReference type="EMBL" id="KAJ8096526.1"/>
    </source>
</evidence>
<dbReference type="Pfam" id="PF25324">
    <property type="entry name" value="DUF7881"/>
    <property type="match status" value="1"/>
</dbReference>
<name>A0AAD7QJW9_9ASCO</name>
<organism evidence="3 4">
    <name type="scientific">Lipomyces tetrasporus</name>
    <dbReference type="NCBI Taxonomy" id="54092"/>
    <lineage>
        <taxon>Eukaryota</taxon>
        <taxon>Fungi</taxon>
        <taxon>Dikarya</taxon>
        <taxon>Ascomycota</taxon>
        <taxon>Saccharomycotina</taxon>
        <taxon>Lipomycetes</taxon>
        <taxon>Lipomycetales</taxon>
        <taxon>Lipomycetaceae</taxon>
        <taxon>Lipomyces</taxon>
    </lineage>
</organism>
<dbReference type="InterPro" id="IPR003615">
    <property type="entry name" value="HNH_nuc"/>
</dbReference>
<dbReference type="Proteomes" id="UP001217417">
    <property type="component" value="Unassembled WGS sequence"/>
</dbReference>
<accession>A0AAD7QJW9</accession>
<evidence type="ECO:0000313" key="4">
    <source>
        <dbReference type="Proteomes" id="UP001217417"/>
    </source>
</evidence>
<reference evidence="3" key="1">
    <citation type="submission" date="2023-03" db="EMBL/GenBank/DDBJ databases">
        <title>Near-Complete genome sequence of Lipomyces tetrasporous NRRL Y-64009, an oleaginous yeast capable of growing on lignocellulosic hydrolysates.</title>
        <authorList>
            <consortium name="Lawrence Berkeley National Laboratory"/>
            <person name="Jagtap S.S."/>
            <person name="Liu J.-J."/>
            <person name="Walukiewicz H.E."/>
            <person name="Pangilinan J."/>
            <person name="Lipzen A."/>
            <person name="Ahrendt S."/>
            <person name="Koriabine M."/>
            <person name="Cobaugh K."/>
            <person name="Salamov A."/>
            <person name="Yoshinaga Y."/>
            <person name="Ng V."/>
            <person name="Daum C."/>
            <person name="Grigoriev I.V."/>
            <person name="Slininger P.J."/>
            <person name="Dien B.S."/>
            <person name="Jin Y.-S."/>
            <person name="Rao C.V."/>
        </authorList>
    </citation>
    <scope>NUCLEOTIDE SEQUENCE</scope>
    <source>
        <strain evidence="3">NRRL Y-64009</strain>
    </source>
</reference>
<dbReference type="InterPro" id="IPR057203">
    <property type="entry name" value="DUF7881"/>
</dbReference>
<feature type="domain" description="HNH nuclease" evidence="1">
    <location>
        <begin position="141"/>
        <end position="218"/>
    </location>
</feature>
<dbReference type="EMBL" id="JARPMG010000015">
    <property type="protein sequence ID" value="KAJ8096526.1"/>
    <property type="molecule type" value="Genomic_DNA"/>
</dbReference>
<evidence type="ECO:0008006" key="5">
    <source>
        <dbReference type="Google" id="ProtNLM"/>
    </source>
</evidence>
<evidence type="ECO:0000259" key="2">
    <source>
        <dbReference type="Pfam" id="PF25324"/>
    </source>
</evidence>
<gene>
    <name evidence="3" type="ORF">POJ06DRAFT_264039</name>
</gene>
<dbReference type="RefSeq" id="XP_056039976.1">
    <property type="nucleotide sequence ID" value="XM_056188966.1"/>
</dbReference>